<dbReference type="PANTHER" id="PTHR47331">
    <property type="entry name" value="PHD-TYPE DOMAIN-CONTAINING PROTEIN"/>
    <property type="match status" value="1"/>
</dbReference>
<reference evidence="2 3" key="1">
    <citation type="submission" date="2016-03" db="EMBL/GenBank/DDBJ databases">
        <title>EvidentialGene: Evidence-directed Construction of Genes on Genomes.</title>
        <authorList>
            <person name="Gilbert D.G."/>
            <person name="Choi J.-H."/>
            <person name="Mockaitis K."/>
            <person name="Colbourne J."/>
            <person name="Pfrender M."/>
        </authorList>
    </citation>
    <scope>NUCLEOTIDE SEQUENCE [LARGE SCALE GENOMIC DNA]</scope>
    <source>
        <strain evidence="2 3">Xinb3</strain>
        <tissue evidence="2">Complete organism</tissue>
    </source>
</reference>
<feature type="domain" description="DUF5641" evidence="1">
    <location>
        <begin position="115"/>
        <end position="200"/>
    </location>
</feature>
<keyword evidence="3" id="KW-1185">Reference proteome</keyword>
<evidence type="ECO:0000313" key="3">
    <source>
        <dbReference type="Proteomes" id="UP000076858"/>
    </source>
</evidence>
<protein>
    <recommendedName>
        <fullName evidence="1">DUF5641 domain-containing protein</fullName>
    </recommendedName>
</protein>
<evidence type="ECO:0000259" key="1">
    <source>
        <dbReference type="Pfam" id="PF18701"/>
    </source>
</evidence>
<proteinExistence type="predicted"/>
<sequence length="257" mass="28668">MWKHGLDCCSIVSKISPPDIFIYLVETKSYQNHLEALGAYKGISSESQQAVKDGSVREFMAIALATKVVLMKAKVSEDPNGPEYLIPNHLLFGRPIPIPPDLSDVFTDNNLSTKQRWRIAQAVVYNFWMKGVLTSLTKYENDQERPNLEVGDIVVNINPATPRETWQTGRIVQTFPGHNGVVCCASILTNGAKRHRPSHVLFFIDSVQTREDQLKAHFGANINLGFTSDEVKKINVKMVLAEDNSVGPEINFNSAEV</sequence>
<organism evidence="2 3">
    <name type="scientific">Daphnia magna</name>
    <dbReference type="NCBI Taxonomy" id="35525"/>
    <lineage>
        <taxon>Eukaryota</taxon>
        <taxon>Metazoa</taxon>
        <taxon>Ecdysozoa</taxon>
        <taxon>Arthropoda</taxon>
        <taxon>Crustacea</taxon>
        <taxon>Branchiopoda</taxon>
        <taxon>Diplostraca</taxon>
        <taxon>Cladocera</taxon>
        <taxon>Anomopoda</taxon>
        <taxon>Daphniidae</taxon>
        <taxon>Daphnia</taxon>
    </lineage>
</organism>
<dbReference type="STRING" id="35525.A0A164Q1D9"/>
<name>A0A164Q1D9_9CRUS</name>
<dbReference type="EMBL" id="LRGB01002485">
    <property type="protein sequence ID" value="KZS07342.1"/>
    <property type="molecule type" value="Genomic_DNA"/>
</dbReference>
<dbReference type="InterPro" id="IPR040676">
    <property type="entry name" value="DUF5641"/>
</dbReference>
<comment type="caution">
    <text evidence="2">The sequence shown here is derived from an EMBL/GenBank/DDBJ whole genome shotgun (WGS) entry which is preliminary data.</text>
</comment>
<evidence type="ECO:0000313" key="2">
    <source>
        <dbReference type="EMBL" id="KZS07342.1"/>
    </source>
</evidence>
<dbReference type="AlphaFoldDB" id="A0A164Q1D9"/>
<dbReference type="Proteomes" id="UP000076858">
    <property type="component" value="Unassembled WGS sequence"/>
</dbReference>
<dbReference type="OrthoDB" id="6757988at2759"/>
<gene>
    <name evidence="2" type="ORF">APZ42_028908</name>
</gene>
<dbReference type="PANTHER" id="PTHR47331:SF1">
    <property type="entry name" value="GAG-LIKE PROTEIN"/>
    <property type="match status" value="1"/>
</dbReference>
<accession>A0A164Q1D9</accession>
<dbReference type="Pfam" id="PF18701">
    <property type="entry name" value="DUF5641"/>
    <property type="match status" value="1"/>
</dbReference>